<keyword evidence="1" id="KW-0249">Electron transport</keyword>
<keyword evidence="3" id="KW-0472">Membrane</keyword>
<keyword evidence="3" id="KW-1133">Transmembrane helix</keyword>
<proteinExistence type="predicted"/>
<protein>
    <submittedName>
        <fullName evidence="4">Uncharacterized protein</fullName>
    </submittedName>
</protein>
<gene>
    <name evidence="4" type="ORF">CISG_05663</name>
</gene>
<evidence type="ECO:0000256" key="3">
    <source>
        <dbReference type="SAM" id="Phobius"/>
    </source>
</evidence>
<dbReference type="GO" id="GO:0016175">
    <property type="term" value="F:superoxide-generating NAD(P)H oxidase activity"/>
    <property type="evidence" value="ECO:0007669"/>
    <property type="project" value="TreeGrafter"/>
</dbReference>
<organism evidence="4 5">
    <name type="scientific">Coccidioides immitis RMSCC 3703</name>
    <dbReference type="NCBI Taxonomy" id="454286"/>
    <lineage>
        <taxon>Eukaryota</taxon>
        <taxon>Fungi</taxon>
        <taxon>Dikarya</taxon>
        <taxon>Ascomycota</taxon>
        <taxon>Pezizomycotina</taxon>
        <taxon>Eurotiomycetes</taxon>
        <taxon>Eurotiomycetidae</taxon>
        <taxon>Onygenales</taxon>
        <taxon>Onygenaceae</taxon>
        <taxon>Coccidioides</taxon>
    </lineage>
</organism>
<dbReference type="AlphaFoldDB" id="A0A0J8QXQ6"/>
<evidence type="ECO:0000256" key="2">
    <source>
        <dbReference type="ARBA" id="ARBA00023002"/>
    </source>
</evidence>
<evidence type="ECO:0000313" key="5">
    <source>
        <dbReference type="Proteomes" id="UP000054559"/>
    </source>
</evidence>
<accession>A0A0J8QXQ6</accession>
<dbReference type="PANTHER" id="PTHR11972:SF153">
    <property type="entry name" value="SUPEROXIDE-GENERATING NADPH OXIDASE HEAVY CHAIN SUBUNIT A"/>
    <property type="match status" value="1"/>
</dbReference>
<keyword evidence="2" id="KW-0560">Oxidoreductase</keyword>
<feature type="transmembrane region" description="Helical" evidence="3">
    <location>
        <begin position="58"/>
        <end position="80"/>
    </location>
</feature>
<dbReference type="EMBL" id="DS268149">
    <property type="protein sequence ID" value="KMU76830.1"/>
    <property type="molecule type" value="Genomic_DNA"/>
</dbReference>
<dbReference type="GO" id="GO:0042554">
    <property type="term" value="P:superoxide anion generation"/>
    <property type="evidence" value="ECO:0007669"/>
    <property type="project" value="TreeGrafter"/>
</dbReference>
<reference evidence="5" key="1">
    <citation type="journal article" date="2010" name="Genome Res.">
        <title>Population genomic sequencing of Coccidioides fungi reveals recent hybridization and transposon control.</title>
        <authorList>
            <person name="Neafsey D.E."/>
            <person name="Barker B.M."/>
            <person name="Sharpton T.J."/>
            <person name="Stajich J.E."/>
            <person name="Park D.J."/>
            <person name="Whiston E."/>
            <person name="Hung C.-Y."/>
            <person name="McMahan C."/>
            <person name="White J."/>
            <person name="Sykes S."/>
            <person name="Heiman D."/>
            <person name="Young S."/>
            <person name="Zeng Q."/>
            <person name="Abouelleil A."/>
            <person name="Aftuck L."/>
            <person name="Bessette D."/>
            <person name="Brown A."/>
            <person name="FitzGerald M."/>
            <person name="Lui A."/>
            <person name="Macdonald J.P."/>
            <person name="Priest M."/>
            <person name="Orbach M.J."/>
            <person name="Galgiani J.N."/>
            <person name="Kirkland T.N."/>
            <person name="Cole G.T."/>
            <person name="Birren B.W."/>
            <person name="Henn M.R."/>
            <person name="Taylor J.W."/>
            <person name="Rounsley S.D."/>
        </authorList>
    </citation>
    <scope>NUCLEOTIDE SEQUENCE [LARGE SCALE GENOMIC DNA]</scope>
    <source>
        <strain evidence="5">RMSCC 3703</strain>
    </source>
</reference>
<dbReference type="InterPro" id="IPR050369">
    <property type="entry name" value="RBOH/FRE"/>
</dbReference>
<feature type="transmembrane region" description="Helical" evidence="3">
    <location>
        <begin position="100"/>
        <end position="121"/>
    </location>
</feature>
<dbReference type="GO" id="GO:0043020">
    <property type="term" value="C:NADPH oxidase complex"/>
    <property type="evidence" value="ECO:0007669"/>
    <property type="project" value="TreeGrafter"/>
</dbReference>
<evidence type="ECO:0000256" key="1">
    <source>
        <dbReference type="ARBA" id="ARBA00022982"/>
    </source>
</evidence>
<name>A0A0J8QXQ6_COCIT</name>
<keyword evidence="3" id="KW-0812">Transmembrane</keyword>
<keyword evidence="1" id="KW-0813">Transport</keyword>
<evidence type="ECO:0000313" key="4">
    <source>
        <dbReference type="EMBL" id="KMU76830.1"/>
    </source>
</evidence>
<dbReference type="GO" id="GO:0006952">
    <property type="term" value="P:defense response"/>
    <property type="evidence" value="ECO:0007669"/>
    <property type="project" value="TreeGrafter"/>
</dbReference>
<dbReference type="PANTHER" id="PTHR11972">
    <property type="entry name" value="NADPH OXIDASE"/>
    <property type="match status" value="1"/>
</dbReference>
<dbReference type="STRING" id="454286.A0A0J8QXQ6"/>
<sequence length="159" mass="18163">MSFKNPYSDTYAPGPERARWPPLTRMLMSGEMSGEPPRDLTMKEKFDRWMVNEGWRRLTVAVFVLAHLMIFGFGLMHYGLKDNLTGSRATFGVTFTIARAAALVLHFDVGLILFPVCRTLISLMRQTPLNGIIQFDKNITFHKRSFVFSSNLMQIALTQ</sequence>
<dbReference type="Proteomes" id="UP000054559">
    <property type="component" value="Unassembled WGS sequence"/>
</dbReference>